<evidence type="ECO:0000313" key="2">
    <source>
        <dbReference type="Proteomes" id="UP000499080"/>
    </source>
</evidence>
<reference evidence="1 2" key="1">
    <citation type="journal article" date="2019" name="Sci. Rep.">
        <title>Orb-weaving spider Araneus ventricosus genome elucidates the spidroin gene catalogue.</title>
        <authorList>
            <person name="Kono N."/>
            <person name="Nakamura H."/>
            <person name="Ohtoshi R."/>
            <person name="Moran D.A.P."/>
            <person name="Shinohara A."/>
            <person name="Yoshida Y."/>
            <person name="Fujiwara M."/>
            <person name="Mori M."/>
            <person name="Tomita M."/>
            <person name="Arakawa K."/>
        </authorList>
    </citation>
    <scope>NUCLEOTIDE SEQUENCE [LARGE SCALE GENOMIC DNA]</scope>
</reference>
<evidence type="ECO:0000313" key="1">
    <source>
        <dbReference type="EMBL" id="GBL62393.1"/>
    </source>
</evidence>
<accession>A0A4Y1ZQ77</accession>
<keyword evidence="2" id="KW-1185">Reference proteome</keyword>
<proteinExistence type="predicted"/>
<dbReference type="Proteomes" id="UP000499080">
    <property type="component" value="Unassembled WGS sequence"/>
</dbReference>
<organism evidence="1 2">
    <name type="scientific">Araneus ventricosus</name>
    <name type="common">Orbweaver spider</name>
    <name type="synonym">Epeira ventricosa</name>
    <dbReference type="NCBI Taxonomy" id="182803"/>
    <lineage>
        <taxon>Eukaryota</taxon>
        <taxon>Metazoa</taxon>
        <taxon>Ecdysozoa</taxon>
        <taxon>Arthropoda</taxon>
        <taxon>Chelicerata</taxon>
        <taxon>Arachnida</taxon>
        <taxon>Araneae</taxon>
        <taxon>Araneomorphae</taxon>
        <taxon>Entelegynae</taxon>
        <taxon>Araneoidea</taxon>
        <taxon>Araneidae</taxon>
        <taxon>Araneus</taxon>
    </lineage>
</organism>
<sequence>MAGALNKALSPSFSFPVIPKTPHPSRACYVIAARRLASPSSSEQAAIRLCLLFRGSLWPFESNLIRSKA</sequence>
<protein>
    <submittedName>
        <fullName evidence="1">Uncharacterized protein</fullName>
    </submittedName>
</protein>
<dbReference type="EMBL" id="BGPR01076741">
    <property type="protein sequence ID" value="GBL62393.1"/>
    <property type="molecule type" value="Genomic_DNA"/>
</dbReference>
<feature type="non-terminal residue" evidence="1">
    <location>
        <position position="69"/>
    </location>
</feature>
<comment type="caution">
    <text evidence="1">The sequence shown here is derived from an EMBL/GenBank/DDBJ whole genome shotgun (WGS) entry which is preliminary data.</text>
</comment>
<gene>
    <name evidence="1" type="ORF">AVEN_101521_1</name>
</gene>
<name>A0A4Y1ZQ77_ARAVE</name>
<dbReference type="AlphaFoldDB" id="A0A4Y1ZQ77"/>